<dbReference type="Proteomes" id="UP001156389">
    <property type="component" value="Unassembled WGS sequence"/>
</dbReference>
<dbReference type="RefSeq" id="WP_260221059.1">
    <property type="nucleotide sequence ID" value="NZ_JAJAGO010000016.1"/>
</dbReference>
<evidence type="ECO:0000256" key="3">
    <source>
        <dbReference type="ARBA" id="ARBA00022679"/>
    </source>
</evidence>
<comment type="caution">
    <text evidence="6">The sequence shown here is derived from an EMBL/GenBank/DDBJ whole genome shotgun (WGS) entry which is preliminary data.</text>
</comment>
<dbReference type="InterPro" id="IPR029063">
    <property type="entry name" value="SAM-dependent_MTases_sf"/>
</dbReference>
<evidence type="ECO:0000313" key="6">
    <source>
        <dbReference type="EMBL" id="MCT2593753.1"/>
    </source>
</evidence>
<comment type="similarity">
    <text evidence="1">Belongs to the methyltransferase superfamily.</text>
</comment>
<dbReference type="InterPro" id="IPR020596">
    <property type="entry name" value="rRNA_Ade_Mease_Trfase_CS"/>
</dbReference>
<dbReference type="CDD" id="cd02440">
    <property type="entry name" value="AdoMet_MTases"/>
    <property type="match status" value="1"/>
</dbReference>
<reference evidence="6 7" key="1">
    <citation type="submission" date="2021-10" db="EMBL/GenBank/DDBJ databases">
        <title>Streptomyces gossypii sp. nov., isolated from soil collected from cotton field.</title>
        <authorList>
            <person name="Ge X."/>
            <person name="Chen X."/>
            <person name="Liu W."/>
        </authorList>
    </citation>
    <scope>NUCLEOTIDE SEQUENCE [LARGE SCALE GENOMIC DNA]</scope>
    <source>
        <strain evidence="6 7">N2-109</strain>
    </source>
</reference>
<feature type="region of interest" description="Disordered" evidence="4">
    <location>
        <begin position="1"/>
        <end position="26"/>
    </location>
</feature>
<dbReference type="Pfam" id="PF08241">
    <property type="entry name" value="Methyltransf_11"/>
    <property type="match status" value="1"/>
</dbReference>
<dbReference type="PANTHER" id="PTHR44942:SF4">
    <property type="entry name" value="METHYLTRANSFERASE TYPE 11 DOMAIN-CONTAINING PROTEIN"/>
    <property type="match status" value="1"/>
</dbReference>
<proteinExistence type="inferred from homology"/>
<dbReference type="InterPro" id="IPR051052">
    <property type="entry name" value="Diverse_substrate_MTase"/>
</dbReference>
<dbReference type="SUPFAM" id="SSF53335">
    <property type="entry name" value="S-adenosyl-L-methionine-dependent methyltransferases"/>
    <property type="match status" value="1"/>
</dbReference>
<dbReference type="Gene3D" id="3.40.50.150">
    <property type="entry name" value="Vaccinia Virus protein VP39"/>
    <property type="match status" value="1"/>
</dbReference>
<dbReference type="GO" id="GO:0032259">
    <property type="term" value="P:methylation"/>
    <property type="evidence" value="ECO:0007669"/>
    <property type="project" value="UniProtKB-KW"/>
</dbReference>
<keyword evidence="2 6" id="KW-0489">Methyltransferase</keyword>
<gene>
    <name evidence="6" type="ORF">LHJ74_28265</name>
</gene>
<keyword evidence="7" id="KW-1185">Reference proteome</keyword>
<evidence type="ECO:0000256" key="1">
    <source>
        <dbReference type="ARBA" id="ARBA00008361"/>
    </source>
</evidence>
<evidence type="ECO:0000256" key="2">
    <source>
        <dbReference type="ARBA" id="ARBA00022603"/>
    </source>
</evidence>
<dbReference type="EMBL" id="JAJAGO010000016">
    <property type="protein sequence ID" value="MCT2593753.1"/>
    <property type="molecule type" value="Genomic_DNA"/>
</dbReference>
<evidence type="ECO:0000256" key="4">
    <source>
        <dbReference type="SAM" id="MobiDB-lite"/>
    </source>
</evidence>
<dbReference type="GO" id="GO:0008168">
    <property type="term" value="F:methyltransferase activity"/>
    <property type="evidence" value="ECO:0007669"/>
    <property type="project" value="UniProtKB-KW"/>
</dbReference>
<dbReference type="PANTHER" id="PTHR44942">
    <property type="entry name" value="METHYLTRANSF_11 DOMAIN-CONTAINING PROTEIN"/>
    <property type="match status" value="1"/>
</dbReference>
<keyword evidence="3" id="KW-0808">Transferase</keyword>
<accession>A0ABT2K0T0</accession>
<dbReference type="InterPro" id="IPR013216">
    <property type="entry name" value="Methyltransf_11"/>
</dbReference>
<dbReference type="PROSITE" id="PS01131">
    <property type="entry name" value="RRNA_A_DIMETH"/>
    <property type="match status" value="1"/>
</dbReference>
<feature type="domain" description="Methyltransferase type 11" evidence="5">
    <location>
        <begin position="45"/>
        <end position="134"/>
    </location>
</feature>
<name>A0ABT2K0T0_9ACTN</name>
<protein>
    <submittedName>
        <fullName evidence="6">Methyltransferase domain-containing protein</fullName>
    </submittedName>
</protein>
<sequence>MTMEENWRKRGSSFGQGVQQYERTRPGYPPESFRWVAGEEPRTVLDLGAGTGILTRALLADGHRVIAVEPDEEMREALSASAPSATAVAGSAENIPLEDASVDTVVVSHAYHWFDPGPAHAEIARVLRAGGVLAALWNLRDEEVPWSAELSRILADEDTGTDPETPAAIMLHGTLAALRANDPERLSGWLRNPTFGPRFGPIERGFYEHADRKTVESLIELISSRSYYLNCSPQRQKELREKIRQLALTHPDLAGREEFDLPYVTVVFKAQLLP</sequence>
<evidence type="ECO:0000313" key="7">
    <source>
        <dbReference type="Proteomes" id="UP001156389"/>
    </source>
</evidence>
<organism evidence="6 7">
    <name type="scientific">Streptomyces gossypii</name>
    <dbReference type="NCBI Taxonomy" id="2883101"/>
    <lineage>
        <taxon>Bacteria</taxon>
        <taxon>Bacillati</taxon>
        <taxon>Actinomycetota</taxon>
        <taxon>Actinomycetes</taxon>
        <taxon>Kitasatosporales</taxon>
        <taxon>Streptomycetaceae</taxon>
        <taxon>Streptomyces</taxon>
    </lineage>
</organism>
<evidence type="ECO:0000259" key="5">
    <source>
        <dbReference type="Pfam" id="PF08241"/>
    </source>
</evidence>